<name>B9TBG7_RICCO</name>
<accession>B9TBG7</accession>
<protein>
    <recommendedName>
        <fullName evidence="1">ATP-dependent RecD2 DNA helicase OB-fold domain-containing protein</fullName>
    </recommendedName>
</protein>
<evidence type="ECO:0000313" key="2">
    <source>
        <dbReference type="EMBL" id="EEF26799.1"/>
    </source>
</evidence>
<dbReference type="Pfam" id="PF23139">
    <property type="entry name" value="OB_YrrC"/>
    <property type="match status" value="1"/>
</dbReference>
<dbReference type="InParanoid" id="B9TBG7"/>
<sequence>MAITNAPKTEKLTGVVRTVTYHNEENGYFVVKVDVNGKEKTVTGSTPVIHVGELLTVTGSWASSKWGPQLKASKVELSVPSDLEGIEKYLANAIEGVGKGYAKKLVQALGAEVFQVIEEEPERLRAIK</sequence>
<dbReference type="InterPro" id="IPR055446">
    <property type="entry name" value="RecD2_N_OB"/>
</dbReference>
<keyword evidence="3" id="KW-1185">Reference proteome</keyword>
<evidence type="ECO:0000259" key="1">
    <source>
        <dbReference type="Pfam" id="PF23139"/>
    </source>
</evidence>
<gene>
    <name evidence="2" type="ORF">RCOM_0413960</name>
</gene>
<reference evidence="3" key="1">
    <citation type="journal article" date="2010" name="Nat. Biotechnol.">
        <title>Draft genome sequence of the oilseed species Ricinus communis.</title>
        <authorList>
            <person name="Chan A.P."/>
            <person name="Crabtree J."/>
            <person name="Zhao Q."/>
            <person name="Lorenzi H."/>
            <person name="Orvis J."/>
            <person name="Puiu D."/>
            <person name="Melake-Berhan A."/>
            <person name="Jones K.M."/>
            <person name="Redman J."/>
            <person name="Chen G."/>
            <person name="Cahoon E.B."/>
            <person name="Gedil M."/>
            <person name="Stanke M."/>
            <person name="Haas B.J."/>
            <person name="Wortman J.R."/>
            <person name="Fraser-Liggett C.M."/>
            <person name="Ravel J."/>
            <person name="Rabinowicz P.D."/>
        </authorList>
    </citation>
    <scope>NUCLEOTIDE SEQUENCE [LARGE SCALE GENOMIC DNA]</scope>
    <source>
        <strain evidence="3">cv. Hale</strain>
    </source>
</reference>
<evidence type="ECO:0000313" key="3">
    <source>
        <dbReference type="Proteomes" id="UP000008311"/>
    </source>
</evidence>
<dbReference type="Proteomes" id="UP000008311">
    <property type="component" value="Unassembled WGS sequence"/>
</dbReference>
<proteinExistence type="predicted"/>
<dbReference type="AlphaFoldDB" id="B9TBG7"/>
<feature type="domain" description="ATP-dependent RecD2 DNA helicase OB-fold" evidence="1">
    <location>
        <begin position="10"/>
        <end position="80"/>
    </location>
</feature>
<feature type="non-terminal residue" evidence="2">
    <location>
        <position position="128"/>
    </location>
</feature>
<organism evidence="2 3">
    <name type="scientific">Ricinus communis</name>
    <name type="common">Castor bean</name>
    <dbReference type="NCBI Taxonomy" id="3988"/>
    <lineage>
        <taxon>Eukaryota</taxon>
        <taxon>Viridiplantae</taxon>
        <taxon>Streptophyta</taxon>
        <taxon>Embryophyta</taxon>
        <taxon>Tracheophyta</taxon>
        <taxon>Spermatophyta</taxon>
        <taxon>Magnoliopsida</taxon>
        <taxon>eudicotyledons</taxon>
        <taxon>Gunneridae</taxon>
        <taxon>Pentapetalae</taxon>
        <taxon>rosids</taxon>
        <taxon>fabids</taxon>
        <taxon>Malpighiales</taxon>
        <taxon>Euphorbiaceae</taxon>
        <taxon>Acalyphoideae</taxon>
        <taxon>Acalypheae</taxon>
        <taxon>Ricinus</taxon>
    </lineage>
</organism>
<dbReference type="EMBL" id="EQ976489">
    <property type="protein sequence ID" value="EEF26799.1"/>
    <property type="molecule type" value="Genomic_DNA"/>
</dbReference>